<evidence type="ECO:0000313" key="2">
    <source>
        <dbReference type="Proteomes" id="UP000485058"/>
    </source>
</evidence>
<accession>A0A699Y8A2</accession>
<proteinExistence type="predicted"/>
<sequence length="175" mass="19081">MRGHKKCGSIGAGAHLSSLGLPFSPSLLTLFAWRGARTCVGMNNAEFTGLHSCSGPHHDYDKPFFAGFQSDDLYPGGDHEVTTSQTVLQQAQELDWVTLAVLAMWVYATMVPICKGVRHDEAFGERNQSLARHDRLEARGWMSGGQARCELQEGQGRSGRLVGQSLTHGIMHALT</sequence>
<dbReference type="Proteomes" id="UP000485058">
    <property type="component" value="Unassembled WGS sequence"/>
</dbReference>
<dbReference type="EMBL" id="BLLF01000002">
    <property type="protein sequence ID" value="GFH05575.1"/>
    <property type="molecule type" value="Genomic_DNA"/>
</dbReference>
<dbReference type="AlphaFoldDB" id="A0A699Y8A2"/>
<evidence type="ECO:0000313" key="1">
    <source>
        <dbReference type="EMBL" id="GFH05575.1"/>
    </source>
</evidence>
<organism evidence="1 2">
    <name type="scientific">Haematococcus lacustris</name>
    <name type="common">Green alga</name>
    <name type="synonym">Haematococcus pluvialis</name>
    <dbReference type="NCBI Taxonomy" id="44745"/>
    <lineage>
        <taxon>Eukaryota</taxon>
        <taxon>Viridiplantae</taxon>
        <taxon>Chlorophyta</taxon>
        <taxon>core chlorophytes</taxon>
        <taxon>Chlorophyceae</taxon>
        <taxon>CS clade</taxon>
        <taxon>Chlamydomonadales</taxon>
        <taxon>Haematococcaceae</taxon>
        <taxon>Haematococcus</taxon>
    </lineage>
</organism>
<keyword evidence="2" id="KW-1185">Reference proteome</keyword>
<reference evidence="1 2" key="1">
    <citation type="submission" date="2020-02" db="EMBL/GenBank/DDBJ databases">
        <title>Draft genome sequence of Haematococcus lacustris strain NIES-144.</title>
        <authorList>
            <person name="Morimoto D."/>
            <person name="Nakagawa S."/>
            <person name="Yoshida T."/>
            <person name="Sawayama S."/>
        </authorList>
    </citation>
    <scope>NUCLEOTIDE SEQUENCE [LARGE SCALE GENOMIC DNA]</scope>
    <source>
        <strain evidence="1 2">NIES-144</strain>
    </source>
</reference>
<name>A0A699Y8A2_HAELA</name>
<gene>
    <name evidence="1" type="ORF">HaLaN_00058</name>
</gene>
<comment type="caution">
    <text evidence="1">The sequence shown here is derived from an EMBL/GenBank/DDBJ whole genome shotgun (WGS) entry which is preliminary data.</text>
</comment>
<protein>
    <submittedName>
        <fullName evidence="1">Uncharacterized protein</fullName>
    </submittedName>
</protein>